<name>A0A134B4P9_9PORP</name>
<dbReference type="EMBL" id="LSDK01000107">
    <property type="protein sequence ID" value="KXB74922.1"/>
    <property type="molecule type" value="Genomic_DNA"/>
</dbReference>
<evidence type="ECO:0000313" key="1">
    <source>
        <dbReference type="EMBL" id="KXB74922.1"/>
    </source>
</evidence>
<accession>A0A134B4P9</accession>
<reference evidence="2" key="1">
    <citation type="submission" date="2016-01" db="EMBL/GenBank/DDBJ databases">
        <authorList>
            <person name="Mitreva M."/>
            <person name="Pepin K.H."/>
            <person name="Mihindukulasuriya K.A."/>
            <person name="Fulton R."/>
            <person name="Fronick C."/>
            <person name="O'Laughlin M."/>
            <person name="Miner T."/>
            <person name="Herter B."/>
            <person name="Rosa B.A."/>
            <person name="Cordes M."/>
            <person name="Tomlinson C."/>
            <person name="Wollam A."/>
            <person name="Palsikar V.B."/>
            <person name="Mardis E.R."/>
            <person name="Wilson R.K."/>
        </authorList>
    </citation>
    <scope>NUCLEOTIDE SEQUENCE [LARGE SCALE GENOMIC DNA]</scope>
    <source>
        <strain evidence="2">KA00683</strain>
    </source>
</reference>
<organism evidence="1 2">
    <name type="scientific">Porphyromonas somerae</name>
    <dbReference type="NCBI Taxonomy" id="322095"/>
    <lineage>
        <taxon>Bacteria</taxon>
        <taxon>Pseudomonadati</taxon>
        <taxon>Bacteroidota</taxon>
        <taxon>Bacteroidia</taxon>
        <taxon>Bacteroidales</taxon>
        <taxon>Porphyromonadaceae</taxon>
        <taxon>Porphyromonas</taxon>
    </lineage>
</organism>
<gene>
    <name evidence="1" type="ORF">HMPREF3185_01571</name>
</gene>
<dbReference type="AlphaFoldDB" id="A0A134B4P9"/>
<comment type="caution">
    <text evidence="1">The sequence shown here is derived from an EMBL/GenBank/DDBJ whole genome shotgun (WGS) entry which is preliminary data.</text>
</comment>
<dbReference type="Proteomes" id="UP000070224">
    <property type="component" value="Unassembled WGS sequence"/>
</dbReference>
<evidence type="ECO:0000313" key="2">
    <source>
        <dbReference type="Proteomes" id="UP000070224"/>
    </source>
</evidence>
<protein>
    <submittedName>
        <fullName evidence="1">Uncharacterized protein</fullName>
    </submittedName>
</protein>
<keyword evidence="2" id="KW-1185">Reference proteome</keyword>
<dbReference type="STRING" id="322095.HMPREF3185_01571"/>
<sequence length="46" mass="5107">MLWVGSPFFCAVGEDGTAGKVPFRNGPIYRCMGAWVELYRIAKKAI</sequence>
<dbReference type="PATRIC" id="fig|322095.3.peg.1547"/>
<proteinExistence type="predicted"/>